<reference evidence="3" key="1">
    <citation type="submission" date="2023-08" db="EMBL/GenBank/DDBJ databases">
        <authorList>
            <person name="Audoor S."/>
            <person name="Bilcke G."/>
        </authorList>
    </citation>
    <scope>NUCLEOTIDE SEQUENCE</scope>
</reference>
<proteinExistence type="predicted"/>
<dbReference type="SUPFAM" id="SSF51197">
    <property type="entry name" value="Clavaminate synthase-like"/>
    <property type="match status" value="2"/>
</dbReference>
<evidence type="ECO:0000256" key="1">
    <source>
        <dbReference type="SAM" id="MobiDB-lite"/>
    </source>
</evidence>
<gene>
    <name evidence="3" type="ORF">CYCCA115_LOCUS21223</name>
</gene>
<dbReference type="AlphaFoldDB" id="A0AAD2G7E4"/>
<organism evidence="3 4">
    <name type="scientific">Cylindrotheca closterium</name>
    <dbReference type="NCBI Taxonomy" id="2856"/>
    <lineage>
        <taxon>Eukaryota</taxon>
        <taxon>Sar</taxon>
        <taxon>Stramenopiles</taxon>
        <taxon>Ochrophyta</taxon>
        <taxon>Bacillariophyta</taxon>
        <taxon>Bacillariophyceae</taxon>
        <taxon>Bacillariophycidae</taxon>
        <taxon>Bacillariales</taxon>
        <taxon>Bacillariaceae</taxon>
        <taxon>Cylindrotheca</taxon>
    </lineage>
</organism>
<dbReference type="PANTHER" id="PTHR47990">
    <property type="entry name" value="2-OXOGLUTARATE (2OG) AND FE(II)-DEPENDENT OXYGENASE SUPERFAMILY PROTEIN-RELATED"/>
    <property type="match status" value="1"/>
</dbReference>
<evidence type="ECO:0000313" key="4">
    <source>
        <dbReference type="Proteomes" id="UP001295423"/>
    </source>
</evidence>
<evidence type="ECO:0000313" key="3">
    <source>
        <dbReference type="EMBL" id="CAJ1965631.1"/>
    </source>
</evidence>
<evidence type="ECO:0000259" key="2">
    <source>
        <dbReference type="Pfam" id="PF03171"/>
    </source>
</evidence>
<feature type="domain" description="Isopenicillin N synthase-like Fe(2+) 2OG dioxygenase" evidence="2">
    <location>
        <begin position="187"/>
        <end position="243"/>
    </location>
</feature>
<feature type="region of interest" description="Disordered" evidence="1">
    <location>
        <begin position="88"/>
        <end position="110"/>
    </location>
</feature>
<dbReference type="Gene3D" id="2.60.120.330">
    <property type="entry name" value="B-lactam Antibiotic, Isopenicillin N Synthase, Chain"/>
    <property type="match status" value="1"/>
</dbReference>
<keyword evidence="4" id="KW-1185">Reference proteome</keyword>
<dbReference type="InterPro" id="IPR050231">
    <property type="entry name" value="Iron_ascorbate_oxido_reductase"/>
</dbReference>
<accession>A0AAD2G7E4</accession>
<dbReference type="InterPro" id="IPR027443">
    <property type="entry name" value="IPNS-like_sf"/>
</dbReference>
<sequence>MTKDDNNNLHNYTNAKVQSVEFLTCSEIESSPSLLSKQQSLLLHNLQHYGWSPISILVSSGNKNNNDTTKTGWIRPPTKEAVLQVMKEQDPNDTNSNDSRFTYRTAESGGGIAAEPKESLELKRSDVVLTQYSSSSSSSSLVDEWCWAMSEIAQSVTQLLELPSNTLLAGQEEQTKGTTSDNNCLDLLRVFSYHATPDGPQLGSSPHTDWGSWTIVWQDDVGGLETYSREHQQWEPVPTAKSNVSAASSANDTTCTAAEAYYWHCIVHVGDMASLALRKNSSSTTTDNTAPESLLVEAPTTSSSSYYNYYWPSPEHRVQTSTTQKRASLVYFGYPPANTSIRTIRQRLKDWKSYCRGSPLPLSEYYLLQNQSSSLSSSIDGKGATEGQLQEYFEKLETLSIQEVIKEKWKQVQRNH</sequence>
<comment type="caution">
    <text evidence="3">The sequence shown here is derived from an EMBL/GenBank/DDBJ whole genome shotgun (WGS) entry which is preliminary data.</text>
</comment>
<dbReference type="Pfam" id="PF03171">
    <property type="entry name" value="2OG-FeII_Oxy"/>
    <property type="match status" value="1"/>
</dbReference>
<name>A0AAD2G7E4_9STRA</name>
<dbReference type="InterPro" id="IPR044861">
    <property type="entry name" value="IPNS-like_FE2OG_OXY"/>
</dbReference>
<dbReference type="Proteomes" id="UP001295423">
    <property type="component" value="Unassembled WGS sequence"/>
</dbReference>
<protein>
    <recommendedName>
        <fullName evidence="2">Isopenicillin N synthase-like Fe(2+) 2OG dioxygenase domain-containing protein</fullName>
    </recommendedName>
</protein>
<dbReference type="EMBL" id="CAKOGP040002210">
    <property type="protein sequence ID" value="CAJ1965631.1"/>
    <property type="molecule type" value="Genomic_DNA"/>
</dbReference>
<feature type="compositionally biased region" description="Polar residues" evidence="1">
    <location>
        <begin position="92"/>
        <end position="102"/>
    </location>
</feature>